<dbReference type="RefSeq" id="WP_153287240.1">
    <property type="nucleotide sequence ID" value="NZ_CP045643.1"/>
</dbReference>
<proteinExistence type="predicted"/>
<evidence type="ECO:0000313" key="3">
    <source>
        <dbReference type="Proteomes" id="UP000326179"/>
    </source>
</evidence>
<name>A0A5Q0L704_9ACTN</name>
<dbReference type="EMBL" id="CP045643">
    <property type="protein sequence ID" value="QFZ72875.1"/>
    <property type="molecule type" value="Genomic_DNA"/>
</dbReference>
<organism evidence="2 3">
    <name type="scientific">Streptomyces fagopyri</name>
    <dbReference type="NCBI Taxonomy" id="2662397"/>
    <lineage>
        <taxon>Bacteria</taxon>
        <taxon>Bacillati</taxon>
        <taxon>Actinomycetota</taxon>
        <taxon>Actinomycetes</taxon>
        <taxon>Kitasatosporales</taxon>
        <taxon>Streptomycetaceae</taxon>
        <taxon>Streptomyces</taxon>
    </lineage>
</organism>
<evidence type="ECO:0000256" key="1">
    <source>
        <dbReference type="SAM" id="MobiDB-lite"/>
    </source>
</evidence>
<keyword evidence="3" id="KW-1185">Reference proteome</keyword>
<accession>A0A5Q0L704</accession>
<dbReference type="KEGG" id="sfy:GFH48_05960"/>
<feature type="region of interest" description="Disordered" evidence="1">
    <location>
        <begin position="1"/>
        <end position="26"/>
    </location>
</feature>
<feature type="compositionally biased region" description="Low complexity" evidence="1">
    <location>
        <begin position="204"/>
        <end position="225"/>
    </location>
</feature>
<protein>
    <submittedName>
        <fullName evidence="2">Uncharacterized protein</fullName>
    </submittedName>
</protein>
<dbReference type="AlphaFoldDB" id="A0A5Q0L704"/>
<reference evidence="2 3" key="1">
    <citation type="submission" date="2019-10" db="EMBL/GenBank/DDBJ databases">
        <title>A novel species.</title>
        <authorList>
            <person name="Gao J."/>
        </authorList>
    </citation>
    <scope>NUCLEOTIDE SEQUENCE [LARGE SCALE GENOMIC DNA]</scope>
    <source>
        <strain evidence="2 3">QMT-28</strain>
    </source>
</reference>
<dbReference type="Proteomes" id="UP000326179">
    <property type="component" value="Chromosome"/>
</dbReference>
<feature type="region of interest" description="Disordered" evidence="1">
    <location>
        <begin position="470"/>
        <end position="493"/>
    </location>
</feature>
<sequence>MAFRHAAPHTSTARSPAPGPPGGSLDAASLGRLLGACAAGRANGLSPQLVADLAASCAPAGDPARRDVPVLRVVVLRAGADAAGLVPLLTGIRPPEPPAATDVVPLLHAHHPVIEPELRITEGHRRSLDRLARRLLRDSVTAGAARAAGTDRYGTVTWLRIRAEQGRDRFFATRWTGEDAVARAWRRIQDVTAAGTQPTIRAVASTPDASDTPDATDATDGPDVPATLSTAFAGSPLPWPPAGEGVRVTVTDVPVPAEGALAPYAREILDSAHLVLAAAPHRQLAGREPLSAGFRALLAGSVGGPCRPPVALVSCVAEHGGADFLAGLVGWLRGALPHTVGPFTRGLPVHAVSPRRAEDALRVLLRPVDRAAPVRARALELWAASGLPVLCASVLAPALRDPRASTAGLGVRRFRAALHDIRLDGYDVPPGAARAPAPATAVLAPDVPARQLWDELDRFAAIPLARRAARRPYPAAGPDGPPHDAPSRGDIGP</sequence>
<feature type="region of interest" description="Disordered" evidence="1">
    <location>
        <begin position="198"/>
        <end position="225"/>
    </location>
</feature>
<evidence type="ECO:0000313" key="2">
    <source>
        <dbReference type="EMBL" id="QFZ72875.1"/>
    </source>
</evidence>
<gene>
    <name evidence="2" type="ORF">GFH48_05960</name>
</gene>